<evidence type="ECO:0000256" key="2">
    <source>
        <dbReference type="ARBA" id="ARBA00022723"/>
    </source>
</evidence>
<comment type="caution">
    <text evidence="7">The sequence shown here is derived from an EMBL/GenBank/DDBJ whole genome shotgun (WGS) entry which is preliminary data.</text>
</comment>
<keyword evidence="2 4" id="KW-0479">Metal-binding</keyword>
<dbReference type="SUPFAM" id="SSF46626">
    <property type="entry name" value="Cytochrome c"/>
    <property type="match status" value="1"/>
</dbReference>
<dbReference type="InterPro" id="IPR009056">
    <property type="entry name" value="Cyt_c-like_dom"/>
</dbReference>
<evidence type="ECO:0000313" key="8">
    <source>
        <dbReference type="Proteomes" id="UP001367771"/>
    </source>
</evidence>
<dbReference type="Pfam" id="PF00034">
    <property type="entry name" value="Cytochrom_C"/>
    <property type="match status" value="1"/>
</dbReference>
<protein>
    <submittedName>
        <fullName evidence="7">Cytochrome c</fullName>
    </submittedName>
</protein>
<evidence type="ECO:0000256" key="4">
    <source>
        <dbReference type="PROSITE-ProRule" id="PRU00433"/>
    </source>
</evidence>
<dbReference type="Gene3D" id="1.10.760.10">
    <property type="entry name" value="Cytochrome c-like domain"/>
    <property type="match status" value="1"/>
</dbReference>
<accession>A0ABU8H4R1</accession>
<dbReference type="PROSITE" id="PS51007">
    <property type="entry name" value="CYTC"/>
    <property type="match status" value="1"/>
</dbReference>
<reference evidence="7 8" key="1">
    <citation type="journal article" date="2013" name="Int. J. Syst. Evol. Microbiol.">
        <title>Sphingomonas kyungheensis sp. nov., a bacterium with ginsenoside-converting activity isolated from soil of a ginseng field.</title>
        <authorList>
            <person name="Son H.M."/>
            <person name="Yang J.E."/>
            <person name="Park Y."/>
            <person name="Han C.K."/>
            <person name="Kim S.G."/>
            <person name="Kook M."/>
            <person name="Yi T.H."/>
        </authorList>
    </citation>
    <scope>NUCLEOTIDE SEQUENCE [LARGE SCALE GENOMIC DNA]</scope>
    <source>
        <strain evidence="7 8">LMG 26582</strain>
    </source>
</reference>
<sequence length="124" mass="13721">MRAGWLSACIALLMPTPVLAGTGDVGRQLYEQRCAICHGADLRGTGPLAHKSNPPTIDLTAPPFRRRLATYPGVIVASVVLRPNGDLIPRVLRENNVHIPPHRWTADDLRAVDAYIRGYLRQHR</sequence>
<dbReference type="InterPro" id="IPR036909">
    <property type="entry name" value="Cyt_c-like_dom_sf"/>
</dbReference>
<proteinExistence type="predicted"/>
<dbReference type="Proteomes" id="UP001367771">
    <property type="component" value="Unassembled WGS sequence"/>
</dbReference>
<evidence type="ECO:0000256" key="3">
    <source>
        <dbReference type="ARBA" id="ARBA00023004"/>
    </source>
</evidence>
<name>A0ABU8H4R1_9SPHN</name>
<evidence type="ECO:0000256" key="5">
    <source>
        <dbReference type="SAM" id="SignalP"/>
    </source>
</evidence>
<evidence type="ECO:0000259" key="6">
    <source>
        <dbReference type="PROSITE" id="PS51007"/>
    </source>
</evidence>
<dbReference type="EMBL" id="JBBBDM010000006">
    <property type="protein sequence ID" value="MEI5687952.1"/>
    <property type="molecule type" value="Genomic_DNA"/>
</dbReference>
<feature type="signal peptide" evidence="5">
    <location>
        <begin position="1"/>
        <end position="20"/>
    </location>
</feature>
<keyword evidence="3 4" id="KW-0408">Iron</keyword>
<keyword evidence="8" id="KW-1185">Reference proteome</keyword>
<keyword evidence="1 4" id="KW-0349">Heme</keyword>
<keyword evidence="5" id="KW-0732">Signal</keyword>
<organism evidence="7 8">
    <name type="scientific">Sphingomonas kyungheensis</name>
    <dbReference type="NCBI Taxonomy" id="1069987"/>
    <lineage>
        <taxon>Bacteria</taxon>
        <taxon>Pseudomonadati</taxon>
        <taxon>Pseudomonadota</taxon>
        <taxon>Alphaproteobacteria</taxon>
        <taxon>Sphingomonadales</taxon>
        <taxon>Sphingomonadaceae</taxon>
        <taxon>Sphingomonas</taxon>
    </lineage>
</organism>
<evidence type="ECO:0000313" key="7">
    <source>
        <dbReference type="EMBL" id="MEI5687952.1"/>
    </source>
</evidence>
<evidence type="ECO:0000256" key="1">
    <source>
        <dbReference type="ARBA" id="ARBA00022617"/>
    </source>
</evidence>
<dbReference type="RefSeq" id="WP_336545539.1">
    <property type="nucleotide sequence ID" value="NZ_JBBBDM010000006.1"/>
</dbReference>
<feature type="domain" description="Cytochrome c" evidence="6">
    <location>
        <begin position="21"/>
        <end position="120"/>
    </location>
</feature>
<feature type="chain" id="PRO_5046906477" evidence="5">
    <location>
        <begin position="21"/>
        <end position="124"/>
    </location>
</feature>
<gene>
    <name evidence="7" type="ORF">V8201_12750</name>
</gene>